<reference evidence="1 2" key="1">
    <citation type="submission" date="2017-06" db="EMBL/GenBank/DDBJ databases">
        <authorList>
            <person name="Kim H.J."/>
            <person name="Triplett B.A."/>
        </authorList>
    </citation>
    <scope>NUCLEOTIDE SEQUENCE [LARGE SCALE GENOMIC DNA]</scope>
    <source>
        <strain evidence="1 2">DSM 29052</strain>
    </source>
</reference>
<accession>A0A238Z1U0</accession>
<proteinExistence type="predicted"/>
<dbReference type="OrthoDB" id="7875286at2"/>
<dbReference type="EMBL" id="FZNN01000022">
    <property type="protein sequence ID" value="SNR76921.1"/>
    <property type="molecule type" value="Genomic_DNA"/>
</dbReference>
<dbReference type="Proteomes" id="UP000198417">
    <property type="component" value="Unassembled WGS sequence"/>
</dbReference>
<evidence type="ECO:0000313" key="1">
    <source>
        <dbReference type="EMBL" id="SNR76921.1"/>
    </source>
</evidence>
<evidence type="ECO:0000313" key="2">
    <source>
        <dbReference type="Proteomes" id="UP000198417"/>
    </source>
</evidence>
<keyword evidence="2" id="KW-1185">Reference proteome</keyword>
<sequence>MPIDRNDPRFKIVATEFATRYVTAIAHQLRNSDLVTFSVDATTEEQSGILFDLCFFGMLQLEEQTGIEGDGQTWIPRVAFQEKGTTAEPNILLGDTIVHGLIDQVQEAALMRLRDT</sequence>
<dbReference type="AlphaFoldDB" id="A0A238Z1U0"/>
<name>A0A238Z1U0_9RHOB</name>
<protein>
    <submittedName>
        <fullName evidence="1">Uncharacterized protein</fullName>
    </submittedName>
</protein>
<organism evidence="1 2">
    <name type="scientific">Puniceibacterium sediminis</name>
    <dbReference type="NCBI Taxonomy" id="1608407"/>
    <lineage>
        <taxon>Bacteria</taxon>
        <taxon>Pseudomonadati</taxon>
        <taxon>Pseudomonadota</taxon>
        <taxon>Alphaproteobacteria</taxon>
        <taxon>Rhodobacterales</taxon>
        <taxon>Paracoccaceae</taxon>
        <taxon>Puniceibacterium</taxon>
    </lineage>
</organism>
<dbReference type="RefSeq" id="WP_089273156.1">
    <property type="nucleotide sequence ID" value="NZ_FZNN01000022.1"/>
</dbReference>
<gene>
    <name evidence="1" type="ORF">SAMN06265370_12215</name>
</gene>